<protein>
    <recommendedName>
        <fullName evidence="4">Secreted protein</fullName>
    </recommendedName>
</protein>
<keyword evidence="1" id="KW-0732">Signal</keyword>
<reference evidence="2" key="1">
    <citation type="journal article" date="2022" name="bioRxiv">
        <title>Sequencing and chromosome-scale assembly of the giantPleurodeles waltlgenome.</title>
        <authorList>
            <person name="Brown T."/>
            <person name="Elewa A."/>
            <person name="Iarovenko S."/>
            <person name="Subramanian E."/>
            <person name="Araus A.J."/>
            <person name="Petzold A."/>
            <person name="Susuki M."/>
            <person name="Suzuki K.-i.T."/>
            <person name="Hayashi T."/>
            <person name="Toyoda A."/>
            <person name="Oliveira C."/>
            <person name="Osipova E."/>
            <person name="Leigh N.D."/>
            <person name="Simon A."/>
            <person name="Yun M.H."/>
        </authorList>
    </citation>
    <scope>NUCLEOTIDE SEQUENCE</scope>
    <source>
        <strain evidence="2">20211129_DDA</strain>
        <tissue evidence="2">Liver</tissue>
    </source>
</reference>
<keyword evidence="3" id="KW-1185">Reference proteome</keyword>
<organism evidence="2 3">
    <name type="scientific">Pleurodeles waltl</name>
    <name type="common">Iberian ribbed newt</name>
    <dbReference type="NCBI Taxonomy" id="8319"/>
    <lineage>
        <taxon>Eukaryota</taxon>
        <taxon>Metazoa</taxon>
        <taxon>Chordata</taxon>
        <taxon>Craniata</taxon>
        <taxon>Vertebrata</taxon>
        <taxon>Euteleostomi</taxon>
        <taxon>Amphibia</taxon>
        <taxon>Batrachia</taxon>
        <taxon>Caudata</taxon>
        <taxon>Salamandroidea</taxon>
        <taxon>Salamandridae</taxon>
        <taxon>Pleurodelinae</taxon>
        <taxon>Pleurodeles</taxon>
    </lineage>
</organism>
<feature type="chain" id="PRO_5043686890" description="Secreted protein" evidence="1">
    <location>
        <begin position="21"/>
        <end position="78"/>
    </location>
</feature>
<evidence type="ECO:0000313" key="2">
    <source>
        <dbReference type="EMBL" id="KAJ1213500.1"/>
    </source>
</evidence>
<dbReference type="AlphaFoldDB" id="A0AAV7WHJ4"/>
<proteinExistence type="predicted"/>
<feature type="signal peptide" evidence="1">
    <location>
        <begin position="1"/>
        <end position="20"/>
    </location>
</feature>
<dbReference type="EMBL" id="JANPWB010000001">
    <property type="protein sequence ID" value="KAJ1213500.1"/>
    <property type="molecule type" value="Genomic_DNA"/>
</dbReference>
<name>A0AAV7WHJ4_PLEWA</name>
<evidence type="ECO:0000313" key="3">
    <source>
        <dbReference type="Proteomes" id="UP001066276"/>
    </source>
</evidence>
<evidence type="ECO:0000256" key="1">
    <source>
        <dbReference type="SAM" id="SignalP"/>
    </source>
</evidence>
<sequence length="78" mass="8957">MKAHWHGFAFPLVMSELAWFRCTVIRPRGHPPDTMRLRHLFSLPVLTLGVSEEFRVTVSPVSAPDNARRAFSYLHVLV</sequence>
<evidence type="ECO:0008006" key="4">
    <source>
        <dbReference type="Google" id="ProtNLM"/>
    </source>
</evidence>
<accession>A0AAV7WHJ4</accession>
<dbReference type="Proteomes" id="UP001066276">
    <property type="component" value="Chromosome 1_1"/>
</dbReference>
<comment type="caution">
    <text evidence="2">The sequence shown here is derived from an EMBL/GenBank/DDBJ whole genome shotgun (WGS) entry which is preliminary data.</text>
</comment>
<gene>
    <name evidence="2" type="ORF">NDU88_001137</name>
</gene>